<evidence type="ECO:0000313" key="2">
    <source>
        <dbReference type="EMBL" id="RAL25676.1"/>
    </source>
</evidence>
<sequence>MSIWKYERDIENLKIEIARLERIISEKQDEFQRATRRGEEVDARLLRRKQLKYEEKLREIIRELIIAERKLAKVKKESLNNLDNLDCW</sequence>
<dbReference type="Proteomes" id="UP000251213">
    <property type="component" value="Unassembled WGS sequence"/>
</dbReference>
<gene>
    <name evidence="2" type="ORF">DL897_06250</name>
</gene>
<reference evidence="2 3" key="2">
    <citation type="submission" date="2018-06" db="EMBL/GenBank/DDBJ databases">
        <authorList>
            <person name="Zhirakovskaya E."/>
        </authorList>
    </citation>
    <scope>NUCLEOTIDE SEQUENCE [LARGE SCALE GENOMIC DNA]</scope>
    <source>
        <strain evidence="2 3">FBKL4.011</strain>
    </source>
</reference>
<keyword evidence="3" id="KW-1185">Reference proteome</keyword>
<dbReference type="AlphaFoldDB" id="A0A364K5U8"/>
<keyword evidence="1" id="KW-0175">Coiled coil</keyword>
<accession>A0A364K5U8</accession>
<dbReference type="RefSeq" id="WP_113658290.1">
    <property type="nucleotide sequence ID" value="NZ_KZ845665.1"/>
</dbReference>
<evidence type="ECO:0000256" key="1">
    <source>
        <dbReference type="SAM" id="Coils"/>
    </source>
</evidence>
<dbReference type="OrthoDB" id="2991460at2"/>
<proteinExistence type="predicted"/>
<reference evidence="2 3" key="1">
    <citation type="submission" date="2018-06" db="EMBL/GenBank/DDBJ databases">
        <title>Thermoflavimicrobium daqus sp. nov., a thermophilic microbe isolated from Moutai-flavour Daqu.</title>
        <authorList>
            <person name="Wang X."/>
            <person name="Zhou H."/>
        </authorList>
    </citation>
    <scope>NUCLEOTIDE SEQUENCE [LARGE SCALE GENOMIC DNA]</scope>
    <source>
        <strain evidence="2 3">FBKL4.011</strain>
    </source>
</reference>
<comment type="caution">
    <text evidence="2">The sequence shown here is derived from an EMBL/GenBank/DDBJ whole genome shotgun (WGS) entry which is preliminary data.</text>
</comment>
<evidence type="ECO:0000313" key="3">
    <source>
        <dbReference type="Proteomes" id="UP000251213"/>
    </source>
</evidence>
<dbReference type="EMBL" id="QJKK01000003">
    <property type="protein sequence ID" value="RAL25676.1"/>
    <property type="molecule type" value="Genomic_DNA"/>
</dbReference>
<protein>
    <submittedName>
        <fullName evidence="2">Uncharacterized protein</fullName>
    </submittedName>
</protein>
<name>A0A364K5U8_9BACL</name>
<feature type="coiled-coil region" evidence="1">
    <location>
        <begin position="3"/>
        <end position="77"/>
    </location>
</feature>
<organism evidence="2 3">
    <name type="scientific">Thermoflavimicrobium daqui</name>
    <dbReference type="NCBI Taxonomy" id="2137476"/>
    <lineage>
        <taxon>Bacteria</taxon>
        <taxon>Bacillati</taxon>
        <taxon>Bacillota</taxon>
        <taxon>Bacilli</taxon>
        <taxon>Bacillales</taxon>
        <taxon>Thermoactinomycetaceae</taxon>
        <taxon>Thermoflavimicrobium</taxon>
    </lineage>
</organism>